<dbReference type="OrthoDB" id="9800955at2"/>
<evidence type="ECO:0000256" key="4">
    <source>
        <dbReference type="RuleBase" id="RU361153"/>
    </source>
</evidence>
<name>A0A2P2E8J2_9PROT</name>
<organism evidence="6 7">
    <name type="scientific">Candidatus Phycosocius bacilliformis</name>
    <dbReference type="NCBI Taxonomy" id="1445552"/>
    <lineage>
        <taxon>Bacteria</taxon>
        <taxon>Pseudomonadati</taxon>
        <taxon>Pseudomonadota</taxon>
        <taxon>Alphaproteobacteria</taxon>
        <taxon>Caulobacterales</taxon>
        <taxon>Caulobacterales incertae sedis</taxon>
        <taxon>Candidatus Phycosocius</taxon>
    </lineage>
</organism>
<dbReference type="SUPFAM" id="SSF51445">
    <property type="entry name" value="(Trans)glycosidases"/>
    <property type="match status" value="1"/>
</dbReference>
<keyword evidence="1" id="KW-0732">Signal</keyword>
<dbReference type="Proteomes" id="UP000245086">
    <property type="component" value="Unassembled WGS sequence"/>
</dbReference>
<sequence length="366" mass="40807">MTDERLTKAMKPAAALKRRLRLALGLGTIGLGAGLGIAVAQGVWMMTGASTAQAAPAVVRAPLPIENCINVAGALEAPNEGDWGYRIRRRDLATIRAAGFDTIRVPIKFSAHALETAPYTIDPQFLARIDEVVAWALENDLTIILNLCHYTELFEDPDTHEPRLIALWAQIAKRYANASPKVMFELINEPQEAFSGPRVNRVQAEALAVIRKTNPTRTVIFAGDQWGNINGMDNLELPNDPYVAGTVHYYQPFEFTHQGAKWMDNPPPAGRLWPRRGEMAEHAHDMARIAEFRARIQAPVLLGEYGVGVEVPMSLRADWTRAMSRAFKEMNMPACYFNFTGGFDSYDRSVERWHAPILEALELNKK</sequence>
<comment type="caution">
    <text evidence="6">The sequence shown here is derived from an EMBL/GenBank/DDBJ whole genome shotgun (WGS) entry which is preliminary data.</text>
</comment>
<protein>
    <submittedName>
        <fullName evidence="6">Endoglucanase H</fullName>
        <ecNumber evidence="6">3.2.1.4</ecNumber>
    </submittedName>
</protein>
<dbReference type="Pfam" id="PF00150">
    <property type="entry name" value="Cellulase"/>
    <property type="match status" value="1"/>
</dbReference>
<dbReference type="PANTHER" id="PTHR31297:SF17">
    <property type="entry name" value="ENDOGLUCANASE"/>
    <property type="match status" value="1"/>
</dbReference>
<proteinExistence type="inferred from homology"/>
<evidence type="ECO:0000256" key="3">
    <source>
        <dbReference type="ARBA" id="ARBA00023295"/>
    </source>
</evidence>
<dbReference type="EC" id="3.2.1.4" evidence="6"/>
<dbReference type="RefSeq" id="WP_108984232.1">
    <property type="nucleotide sequence ID" value="NZ_BFBR01000002.1"/>
</dbReference>
<dbReference type="InterPro" id="IPR001547">
    <property type="entry name" value="Glyco_hydro_5"/>
</dbReference>
<evidence type="ECO:0000256" key="1">
    <source>
        <dbReference type="ARBA" id="ARBA00022729"/>
    </source>
</evidence>
<dbReference type="GO" id="GO:0008422">
    <property type="term" value="F:beta-glucosidase activity"/>
    <property type="evidence" value="ECO:0007669"/>
    <property type="project" value="TreeGrafter"/>
</dbReference>
<evidence type="ECO:0000256" key="2">
    <source>
        <dbReference type="ARBA" id="ARBA00022801"/>
    </source>
</evidence>
<dbReference type="GO" id="GO:0009251">
    <property type="term" value="P:glucan catabolic process"/>
    <property type="evidence" value="ECO:0007669"/>
    <property type="project" value="TreeGrafter"/>
</dbReference>
<keyword evidence="3 4" id="KW-0326">Glycosidase</keyword>
<gene>
    <name evidence="6" type="primary">celH</name>
    <name evidence="6" type="ORF">PbB2_01053</name>
</gene>
<dbReference type="GO" id="GO:0009986">
    <property type="term" value="C:cell surface"/>
    <property type="evidence" value="ECO:0007669"/>
    <property type="project" value="TreeGrafter"/>
</dbReference>
<dbReference type="InterPro" id="IPR017853">
    <property type="entry name" value="GH"/>
</dbReference>
<evidence type="ECO:0000313" key="6">
    <source>
        <dbReference type="EMBL" id="GBF57386.1"/>
    </source>
</evidence>
<dbReference type="AlphaFoldDB" id="A0A2P2E8J2"/>
<dbReference type="Gene3D" id="3.20.20.80">
    <property type="entry name" value="Glycosidases"/>
    <property type="match status" value="1"/>
</dbReference>
<feature type="domain" description="Glycoside hydrolase family 5" evidence="5">
    <location>
        <begin position="83"/>
        <end position="339"/>
    </location>
</feature>
<evidence type="ECO:0000259" key="5">
    <source>
        <dbReference type="Pfam" id="PF00150"/>
    </source>
</evidence>
<dbReference type="GO" id="GO:0005576">
    <property type="term" value="C:extracellular region"/>
    <property type="evidence" value="ECO:0007669"/>
    <property type="project" value="TreeGrafter"/>
</dbReference>
<dbReference type="PANTHER" id="PTHR31297">
    <property type="entry name" value="GLUCAN ENDO-1,6-BETA-GLUCOSIDASE B"/>
    <property type="match status" value="1"/>
</dbReference>
<keyword evidence="7" id="KW-1185">Reference proteome</keyword>
<dbReference type="InterPro" id="IPR050386">
    <property type="entry name" value="Glycosyl_hydrolase_5"/>
</dbReference>
<comment type="similarity">
    <text evidence="4">Belongs to the glycosyl hydrolase 5 (cellulase A) family.</text>
</comment>
<reference evidence="6 7" key="1">
    <citation type="journal article" date="2018" name="Genome Announc.">
        <title>Draft Genome Sequence of "Candidatus Phycosocius bacilliformis," an Alphaproteobacterial Ectosymbiont of the Hydrocarbon-Producing Green Alga Botryococcus braunii.</title>
        <authorList>
            <person name="Tanabe Y."/>
            <person name="Yamaguchi H."/>
            <person name="Watanabe M.M."/>
        </authorList>
    </citation>
    <scope>NUCLEOTIDE SEQUENCE [LARGE SCALE GENOMIC DNA]</scope>
    <source>
        <strain evidence="6 7">BOTRYCO-2</strain>
    </source>
</reference>
<accession>A0A2P2E8J2</accession>
<keyword evidence="2 4" id="KW-0378">Hydrolase</keyword>
<dbReference type="GO" id="GO:0008810">
    <property type="term" value="F:cellulase activity"/>
    <property type="evidence" value="ECO:0007669"/>
    <property type="project" value="UniProtKB-EC"/>
</dbReference>
<evidence type="ECO:0000313" key="7">
    <source>
        <dbReference type="Proteomes" id="UP000245086"/>
    </source>
</evidence>
<dbReference type="EMBL" id="BFBR01000002">
    <property type="protein sequence ID" value="GBF57386.1"/>
    <property type="molecule type" value="Genomic_DNA"/>
</dbReference>